<evidence type="ECO:0000256" key="3">
    <source>
        <dbReference type="ARBA" id="ARBA00023125"/>
    </source>
</evidence>
<organism evidence="9">
    <name type="scientific">Granulicella tundricola (strain ATCC BAA-1859 / DSM 23138 / MP5ACTX9)</name>
    <dbReference type="NCBI Taxonomy" id="1198114"/>
    <lineage>
        <taxon>Bacteria</taxon>
        <taxon>Pseudomonadati</taxon>
        <taxon>Acidobacteriota</taxon>
        <taxon>Terriglobia</taxon>
        <taxon>Terriglobales</taxon>
        <taxon>Acidobacteriaceae</taxon>
        <taxon>Granulicella</taxon>
    </lineage>
</organism>
<dbReference type="Gene3D" id="1.10.443.10">
    <property type="entry name" value="Intergrase catalytic core"/>
    <property type="match status" value="1"/>
</dbReference>
<dbReference type="HOGENOM" id="CLU_668626_0_0_0"/>
<dbReference type="STRING" id="1198114.AciX9_2553"/>
<sequence>MPTYLAKRSSDEIGVRFRVCDGDGRVMPLCDEFLFQLRLRDCSVYTQRAYALGLAHFFTWLGANGVEPERVTRQVIGRYIADFGESEPGGAVTTRAAPKARSARTVNHRLSVLASFFDFHIRRDTEDGAGPWCGRTNPASGKLLDRELRHGMMGRDLPPRTRQRDGFRRRVPYEVPKRIEPEEVQRLIDAASSFRDKANLTLLCRTGQRIGDWNESAGRHGILGMSLSDVDRKRGLIVVRLKGARDEHRVPVTDDFWPVYERYLKEERRTAEDCEALWIALRKGRGKPLTYAAFESSLRYIGGKAGVPVHPHLFRHTLAQGVLDLTGNLKIAQEILGHAHISTTADIYTRVDPVSLVTALAAAKSSFDAAHRPSLNVPSEERRYVFDYDADTIAELEDAVNNQALTRRPHP</sequence>
<name>E8WVQ3_GRATM</name>
<dbReference type="GO" id="GO:0003677">
    <property type="term" value="F:DNA binding"/>
    <property type="evidence" value="ECO:0007669"/>
    <property type="project" value="UniProtKB-UniRule"/>
</dbReference>
<dbReference type="PANTHER" id="PTHR30349">
    <property type="entry name" value="PHAGE INTEGRASE-RELATED"/>
    <property type="match status" value="1"/>
</dbReference>
<feature type="domain" description="Tyr recombinase" evidence="6">
    <location>
        <begin position="174"/>
        <end position="361"/>
    </location>
</feature>
<dbReference type="InterPro" id="IPR050090">
    <property type="entry name" value="Tyrosine_recombinase_XerCD"/>
</dbReference>
<dbReference type="AlphaFoldDB" id="E8WVQ3"/>
<proteinExistence type="inferred from homology"/>
<protein>
    <submittedName>
        <fullName evidence="8">Integrase family protein</fullName>
    </submittedName>
</protein>
<evidence type="ECO:0000256" key="5">
    <source>
        <dbReference type="PROSITE-ProRule" id="PRU01248"/>
    </source>
</evidence>
<dbReference type="InterPro" id="IPR011010">
    <property type="entry name" value="DNA_brk_join_enz"/>
</dbReference>
<accession>E8WVQ3</accession>
<dbReference type="InterPro" id="IPR010998">
    <property type="entry name" value="Integrase_recombinase_N"/>
</dbReference>
<dbReference type="PROSITE" id="PS51900">
    <property type="entry name" value="CB"/>
    <property type="match status" value="1"/>
</dbReference>
<comment type="similarity">
    <text evidence="1">Belongs to the 'phage' integrase family.</text>
</comment>
<evidence type="ECO:0000256" key="2">
    <source>
        <dbReference type="ARBA" id="ARBA00022908"/>
    </source>
</evidence>
<dbReference type="InterPro" id="IPR013762">
    <property type="entry name" value="Integrase-like_cat_sf"/>
</dbReference>
<dbReference type="KEGG" id="acm:AciX9_2553"/>
<feature type="domain" description="Core-binding (CB)" evidence="7">
    <location>
        <begin position="24"/>
        <end position="121"/>
    </location>
</feature>
<reference evidence="9" key="1">
    <citation type="submission" date="2011-01" db="EMBL/GenBank/DDBJ databases">
        <title>Complete sequence of chromosome of Acidobacterium sp. MP5ACTX9.</title>
        <authorList>
            <consortium name="US DOE Joint Genome Institute"/>
            <person name="Lucas S."/>
            <person name="Copeland A."/>
            <person name="Lapidus A."/>
            <person name="Cheng J.-F."/>
            <person name="Goodwin L."/>
            <person name="Pitluck S."/>
            <person name="Teshima H."/>
            <person name="Detter J.C."/>
            <person name="Han C."/>
            <person name="Tapia R."/>
            <person name="Land M."/>
            <person name="Hauser L."/>
            <person name="Kyrpides N."/>
            <person name="Ivanova N."/>
            <person name="Ovchinnikova G."/>
            <person name="Pagani I."/>
            <person name="Rawat S.R."/>
            <person name="Mannisto M."/>
            <person name="Haggblom M.M."/>
            <person name="Woyke T."/>
        </authorList>
    </citation>
    <scope>NUCLEOTIDE SEQUENCE [LARGE SCALE GENOMIC DNA]</scope>
    <source>
        <strain evidence="9">MP5ACTX9</strain>
    </source>
</reference>
<dbReference type="PROSITE" id="PS51898">
    <property type="entry name" value="TYR_RECOMBINASE"/>
    <property type="match status" value="1"/>
</dbReference>
<evidence type="ECO:0000259" key="7">
    <source>
        <dbReference type="PROSITE" id="PS51900"/>
    </source>
</evidence>
<evidence type="ECO:0000313" key="8">
    <source>
        <dbReference type="EMBL" id="ADW69582.1"/>
    </source>
</evidence>
<dbReference type="Pfam" id="PF00589">
    <property type="entry name" value="Phage_integrase"/>
    <property type="match status" value="1"/>
</dbReference>
<dbReference type="PaxDb" id="1198114-AciX9_2553"/>
<dbReference type="Proteomes" id="UP000000343">
    <property type="component" value="Chromosome"/>
</dbReference>
<evidence type="ECO:0000313" key="9">
    <source>
        <dbReference type="Proteomes" id="UP000000343"/>
    </source>
</evidence>
<dbReference type="Pfam" id="PF02899">
    <property type="entry name" value="Phage_int_SAM_1"/>
    <property type="match status" value="1"/>
</dbReference>
<evidence type="ECO:0000256" key="1">
    <source>
        <dbReference type="ARBA" id="ARBA00008857"/>
    </source>
</evidence>
<keyword evidence="4" id="KW-0233">DNA recombination</keyword>
<keyword evidence="2" id="KW-0229">DNA integration</keyword>
<dbReference type="InterPro" id="IPR044068">
    <property type="entry name" value="CB"/>
</dbReference>
<keyword evidence="9" id="KW-1185">Reference proteome</keyword>
<dbReference type="GO" id="GO:0006310">
    <property type="term" value="P:DNA recombination"/>
    <property type="evidence" value="ECO:0007669"/>
    <property type="project" value="UniProtKB-KW"/>
</dbReference>
<dbReference type="eggNOG" id="COG4974">
    <property type="taxonomic scope" value="Bacteria"/>
</dbReference>
<dbReference type="InterPro" id="IPR004107">
    <property type="entry name" value="Integrase_SAM-like_N"/>
</dbReference>
<dbReference type="GO" id="GO:0015074">
    <property type="term" value="P:DNA integration"/>
    <property type="evidence" value="ECO:0007669"/>
    <property type="project" value="UniProtKB-KW"/>
</dbReference>
<evidence type="ECO:0000259" key="6">
    <source>
        <dbReference type="PROSITE" id="PS51898"/>
    </source>
</evidence>
<dbReference type="EMBL" id="CP002480">
    <property type="protein sequence ID" value="ADW69582.1"/>
    <property type="molecule type" value="Genomic_DNA"/>
</dbReference>
<dbReference type="Gene3D" id="1.10.150.130">
    <property type="match status" value="1"/>
</dbReference>
<evidence type="ECO:0000256" key="4">
    <source>
        <dbReference type="ARBA" id="ARBA00023172"/>
    </source>
</evidence>
<dbReference type="PANTHER" id="PTHR30349:SF41">
    <property type="entry name" value="INTEGRASE_RECOMBINASE PROTEIN MJ0367-RELATED"/>
    <property type="match status" value="1"/>
</dbReference>
<keyword evidence="3 5" id="KW-0238">DNA-binding</keyword>
<dbReference type="InterPro" id="IPR002104">
    <property type="entry name" value="Integrase_catalytic"/>
</dbReference>
<gene>
    <name evidence="8" type="ordered locus">AciX9_2553</name>
</gene>
<dbReference type="SUPFAM" id="SSF56349">
    <property type="entry name" value="DNA breaking-rejoining enzymes"/>
    <property type="match status" value="1"/>
</dbReference>